<gene>
    <name evidence="2" type="ORF">B1A_12195</name>
</gene>
<sequence>QMSLWQPSGREPPPQHGRTIPAAYTNTGMRRIFEFLTEVQAASPPNFPIALHEQSFLAWYRIRKEEAWLGFLQSFQDGDRPCPTPLPGRVSSRVFRHHRIPISFSQTGCPRNFRQARTTSTNDGRIFSEGS</sequence>
<name>T1A1I4_9ZZZZ</name>
<evidence type="ECO:0000256" key="1">
    <source>
        <dbReference type="SAM" id="MobiDB-lite"/>
    </source>
</evidence>
<accession>T1A1I4</accession>
<dbReference type="EMBL" id="AUZX01008822">
    <property type="protein sequence ID" value="EQD54411.1"/>
    <property type="molecule type" value="Genomic_DNA"/>
</dbReference>
<protein>
    <submittedName>
        <fullName evidence="2">Uncharacterized protein</fullName>
    </submittedName>
</protein>
<feature type="non-terminal residue" evidence="2">
    <location>
        <position position="131"/>
    </location>
</feature>
<proteinExistence type="predicted"/>
<feature type="non-terminal residue" evidence="2">
    <location>
        <position position="1"/>
    </location>
</feature>
<comment type="caution">
    <text evidence="2">The sequence shown here is derived from an EMBL/GenBank/DDBJ whole genome shotgun (WGS) entry which is preliminary data.</text>
</comment>
<feature type="region of interest" description="Disordered" evidence="1">
    <location>
        <begin position="112"/>
        <end position="131"/>
    </location>
</feature>
<evidence type="ECO:0000313" key="2">
    <source>
        <dbReference type="EMBL" id="EQD54411.1"/>
    </source>
</evidence>
<organism evidence="2">
    <name type="scientific">mine drainage metagenome</name>
    <dbReference type="NCBI Taxonomy" id="410659"/>
    <lineage>
        <taxon>unclassified sequences</taxon>
        <taxon>metagenomes</taxon>
        <taxon>ecological metagenomes</taxon>
    </lineage>
</organism>
<reference evidence="2" key="1">
    <citation type="submission" date="2013-08" db="EMBL/GenBank/DDBJ databases">
        <authorList>
            <person name="Mendez C."/>
            <person name="Richter M."/>
            <person name="Ferrer M."/>
            <person name="Sanchez J."/>
        </authorList>
    </citation>
    <scope>NUCLEOTIDE SEQUENCE</scope>
</reference>
<feature type="compositionally biased region" description="Polar residues" evidence="1">
    <location>
        <begin position="112"/>
        <end position="123"/>
    </location>
</feature>
<reference evidence="2" key="2">
    <citation type="journal article" date="2014" name="ISME J.">
        <title>Microbial stratification in low pH oxic and suboxic macroscopic growths along an acid mine drainage.</title>
        <authorList>
            <person name="Mendez-Garcia C."/>
            <person name="Mesa V."/>
            <person name="Sprenger R.R."/>
            <person name="Richter M."/>
            <person name="Diez M.S."/>
            <person name="Solano J."/>
            <person name="Bargiela R."/>
            <person name="Golyshina O.V."/>
            <person name="Manteca A."/>
            <person name="Ramos J.L."/>
            <person name="Gallego J.R."/>
            <person name="Llorente I."/>
            <person name="Martins Dos Santos V.A."/>
            <person name="Jensen O.N."/>
            <person name="Pelaez A.I."/>
            <person name="Sanchez J."/>
            <person name="Ferrer M."/>
        </authorList>
    </citation>
    <scope>NUCLEOTIDE SEQUENCE</scope>
</reference>
<dbReference type="AlphaFoldDB" id="T1A1I4"/>